<evidence type="ECO:0000313" key="3">
    <source>
        <dbReference type="Proteomes" id="UP000198539"/>
    </source>
</evidence>
<name>A0A1H2U7Y4_9RHOB</name>
<evidence type="ECO:0000313" key="2">
    <source>
        <dbReference type="EMBL" id="SDW51719.1"/>
    </source>
</evidence>
<accession>A0A1H2U7Y4</accession>
<dbReference type="Proteomes" id="UP000198539">
    <property type="component" value="Unassembled WGS sequence"/>
</dbReference>
<dbReference type="AlphaFoldDB" id="A0A1H2U7Y4"/>
<dbReference type="STRING" id="564137.SAMN04488238_102293"/>
<keyword evidence="3" id="KW-1185">Reference proteome</keyword>
<dbReference type="InterPro" id="IPR009492">
    <property type="entry name" value="TniQ"/>
</dbReference>
<dbReference type="OrthoDB" id="7595282at2"/>
<gene>
    <name evidence="2" type="ORF">SAMN04488238_102293</name>
</gene>
<sequence>MVEKLQLVVQPSERETLPSFFSRMAAINGSDATGFALDIGVSLKRILSLEEFAVGTFADRSGLAPAQLATMLSWTGERVGDVRMKYRGEVFVSRAVRNPVVRGCPHCLRAVAGDQTSPLRHLAMAGDWLCRGVDVCLRHRHPLVPLWERPRPIDRDDVGARLTEILPALLAGRFDRDLIESSAYDRWLDRRLSQGEDDTWLGTQPLFVAMTFCALLGTELLRVQEREAEDRTAKALGFDVLSRGPEAIVGALDLLTLAGDGGHFVTKGALGTIFGALDHLYRNDDSFDGFRDIVRRHVLSIWPVAGGDEILGQVVSERRLHSLVSASTETGIGKTVLNDFLTEAGAFAPDDARADLRKTFDAKAYQFLLDEIPTLVGPIAMRKAIGATRAELMSLAADRILVPRTKVATIKSPWRVSDGVSLLKELEREAIALDADAPGWETIQHVHKRLGVSVGEVIAAIRDGGLSVGKRAEVFGYHAFVVQSAKVDQLTVSRSRKESMVAMEGELNAAAFARSVGIRKKGAFLALIEGGHTPATKVLHPVTKRPQWRMNDADIAAFHEKFTTPTVIGEETGHHRNTILAALSVGGIRPFRPNDVDAGPVYLRDEVAGILGALKS</sequence>
<organism evidence="2 3">
    <name type="scientific">Roseicitreum antarcticum</name>
    <dbReference type="NCBI Taxonomy" id="564137"/>
    <lineage>
        <taxon>Bacteria</taxon>
        <taxon>Pseudomonadati</taxon>
        <taxon>Pseudomonadota</taxon>
        <taxon>Alphaproteobacteria</taxon>
        <taxon>Rhodobacterales</taxon>
        <taxon>Paracoccaceae</taxon>
        <taxon>Roseicitreum</taxon>
    </lineage>
</organism>
<feature type="domain" description="TniQ" evidence="1">
    <location>
        <begin position="8"/>
        <end position="143"/>
    </location>
</feature>
<evidence type="ECO:0000259" key="1">
    <source>
        <dbReference type="Pfam" id="PF06527"/>
    </source>
</evidence>
<dbReference type="Pfam" id="PF06527">
    <property type="entry name" value="TniQ"/>
    <property type="match status" value="1"/>
</dbReference>
<dbReference type="EMBL" id="FNOM01000002">
    <property type="protein sequence ID" value="SDW51719.1"/>
    <property type="molecule type" value="Genomic_DNA"/>
</dbReference>
<reference evidence="2 3" key="1">
    <citation type="submission" date="2016-10" db="EMBL/GenBank/DDBJ databases">
        <authorList>
            <person name="de Groot N.N."/>
        </authorList>
    </citation>
    <scope>NUCLEOTIDE SEQUENCE [LARGE SCALE GENOMIC DNA]</scope>
    <source>
        <strain evidence="2 3">CGMCC 1.8894</strain>
    </source>
</reference>
<proteinExistence type="predicted"/>
<protein>
    <submittedName>
        <fullName evidence="2">TniQ protein</fullName>
    </submittedName>
</protein>